<reference evidence="1 2" key="1">
    <citation type="submission" date="2023-07" db="EMBL/GenBank/DDBJ databases">
        <authorList>
            <person name="Peeters C."/>
        </authorList>
    </citation>
    <scope>NUCLEOTIDE SEQUENCE [LARGE SCALE GENOMIC DNA]</scope>
    <source>
        <strain evidence="1 2">R-77569</strain>
    </source>
</reference>
<organism evidence="1 2">
    <name type="scientific">Ralstonia mannitolilytica</name>
    <dbReference type="NCBI Taxonomy" id="105219"/>
    <lineage>
        <taxon>Bacteria</taxon>
        <taxon>Pseudomonadati</taxon>
        <taxon>Pseudomonadota</taxon>
        <taxon>Betaproteobacteria</taxon>
        <taxon>Burkholderiales</taxon>
        <taxon>Burkholderiaceae</taxon>
        <taxon>Ralstonia</taxon>
    </lineage>
</organism>
<evidence type="ECO:0000313" key="1">
    <source>
        <dbReference type="EMBL" id="CAJ0899867.1"/>
    </source>
</evidence>
<name>A0ABM9L402_9RALS</name>
<proteinExistence type="predicted"/>
<gene>
    <name evidence="1" type="ORF">R77569_04983</name>
</gene>
<keyword evidence="2" id="KW-1185">Reference proteome</keyword>
<protein>
    <submittedName>
        <fullName evidence="1">Uncharacterized protein</fullName>
    </submittedName>
</protein>
<dbReference type="EMBL" id="CAUDKV010000056">
    <property type="protein sequence ID" value="CAJ0899867.1"/>
    <property type="molecule type" value="Genomic_DNA"/>
</dbReference>
<comment type="caution">
    <text evidence="1">The sequence shown here is derived from an EMBL/GenBank/DDBJ whole genome shotgun (WGS) entry which is preliminary data.</text>
</comment>
<dbReference type="Proteomes" id="UP001190452">
    <property type="component" value="Unassembled WGS sequence"/>
</dbReference>
<evidence type="ECO:0000313" key="2">
    <source>
        <dbReference type="Proteomes" id="UP001190452"/>
    </source>
</evidence>
<sequence length="51" mass="5632">MIASSVMLTLWCASKVSRRPRKIIMVCATVGSGTITGWKRRSSAASFSMYF</sequence>
<accession>A0ABM9L402</accession>